<keyword evidence="2" id="KW-0472">Membrane</keyword>
<dbReference type="SUPFAM" id="SSF54001">
    <property type="entry name" value="Cysteine proteinases"/>
    <property type="match status" value="1"/>
</dbReference>
<protein>
    <recommendedName>
        <fullName evidence="3">Peptidase C51 domain-containing protein</fullName>
    </recommendedName>
</protein>
<feature type="domain" description="Peptidase C51" evidence="3">
    <location>
        <begin position="48"/>
        <end position="132"/>
    </location>
</feature>
<evidence type="ECO:0000259" key="3">
    <source>
        <dbReference type="Pfam" id="PF05257"/>
    </source>
</evidence>
<evidence type="ECO:0000313" key="5">
    <source>
        <dbReference type="Proteomes" id="UP000640052"/>
    </source>
</evidence>
<gene>
    <name evidence="4" type="ORF">Aph01nite_33900</name>
</gene>
<dbReference type="Pfam" id="PF05257">
    <property type="entry name" value="CHAP"/>
    <property type="match status" value="1"/>
</dbReference>
<dbReference type="AlphaFoldDB" id="A0A919QCY2"/>
<reference evidence="4" key="1">
    <citation type="submission" date="2021-01" db="EMBL/GenBank/DDBJ databases">
        <title>Whole genome shotgun sequence of Acrocarpospora phusangensis NBRC 108782.</title>
        <authorList>
            <person name="Komaki H."/>
            <person name="Tamura T."/>
        </authorList>
    </citation>
    <scope>NUCLEOTIDE SEQUENCE</scope>
    <source>
        <strain evidence="4">NBRC 108782</strain>
    </source>
</reference>
<evidence type="ECO:0000256" key="1">
    <source>
        <dbReference type="SAM" id="MobiDB-lite"/>
    </source>
</evidence>
<evidence type="ECO:0000256" key="2">
    <source>
        <dbReference type="SAM" id="Phobius"/>
    </source>
</evidence>
<feature type="region of interest" description="Disordered" evidence="1">
    <location>
        <begin position="225"/>
        <end position="246"/>
    </location>
</feature>
<evidence type="ECO:0000313" key="4">
    <source>
        <dbReference type="EMBL" id="GIH25080.1"/>
    </source>
</evidence>
<comment type="caution">
    <text evidence="4">The sequence shown here is derived from an EMBL/GenBank/DDBJ whole genome shotgun (WGS) entry which is preliminary data.</text>
</comment>
<accession>A0A919QCY2</accession>
<keyword evidence="5" id="KW-1185">Reference proteome</keyword>
<dbReference type="Gene3D" id="3.90.1720.10">
    <property type="entry name" value="endopeptidase domain like (from Nostoc punctiforme)"/>
    <property type="match status" value="1"/>
</dbReference>
<dbReference type="EMBL" id="BOOA01000025">
    <property type="protein sequence ID" value="GIH25080.1"/>
    <property type="molecule type" value="Genomic_DNA"/>
</dbReference>
<sequence>MLERSQDDTITQDLLAVVTRELGYREKAGQHTKFGAWYADLTKDPQYRNAPWCDMFIAWAADKAGVTDYVGEFAWTPSHARWFEQHDAWTDQPEPGALVFFDWAGGNGIPGIDHVGIVEKVENGKIHTIEANVDKVWLKRKVRDESKIVGYGLPRKVRETLTTSPTTVELRPDAVTAVANPSPGLDPTAAVATTVLALALAASLVATGIHVRRFAVSTGRHRRKARAAAAADTQITETPRRRALTP</sequence>
<dbReference type="Proteomes" id="UP000640052">
    <property type="component" value="Unassembled WGS sequence"/>
</dbReference>
<organism evidence="4 5">
    <name type="scientific">Acrocarpospora phusangensis</name>
    <dbReference type="NCBI Taxonomy" id="1070424"/>
    <lineage>
        <taxon>Bacteria</taxon>
        <taxon>Bacillati</taxon>
        <taxon>Actinomycetota</taxon>
        <taxon>Actinomycetes</taxon>
        <taxon>Streptosporangiales</taxon>
        <taxon>Streptosporangiaceae</taxon>
        <taxon>Acrocarpospora</taxon>
    </lineage>
</organism>
<keyword evidence="2" id="KW-1133">Transmembrane helix</keyword>
<feature type="transmembrane region" description="Helical" evidence="2">
    <location>
        <begin position="189"/>
        <end position="211"/>
    </location>
</feature>
<dbReference type="InterPro" id="IPR038765">
    <property type="entry name" value="Papain-like_cys_pep_sf"/>
</dbReference>
<dbReference type="RefSeq" id="WP_239161750.1">
    <property type="nucleotide sequence ID" value="NZ_BOOA01000025.1"/>
</dbReference>
<name>A0A919QCY2_9ACTN</name>
<keyword evidence="2" id="KW-0812">Transmembrane</keyword>
<dbReference type="InterPro" id="IPR007921">
    <property type="entry name" value="CHAP_dom"/>
</dbReference>
<proteinExistence type="predicted"/>